<keyword evidence="8" id="KW-0342">GTP-binding</keyword>
<evidence type="ECO:0000256" key="6">
    <source>
        <dbReference type="ARBA" id="ARBA00022801"/>
    </source>
</evidence>
<evidence type="ECO:0000256" key="4">
    <source>
        <dbReference type="ARBA" id="ARBA00017272"/>
    </source>
</evidence>
<organism evidence="11 12">
    <name type="scientific">Geodia barretti</name>
    <name type="common">Barrett's horny sponge</name>
    <dbReference type="NCBI Taxonomy" id="519541"/>
    <lineage>
        <taxon>Eukaryota</taxon>
        <taxon>Metazoa</taxon>
        <taxon>Porifera</taxon>
        <taxon>Demospongiae</taxon>
        <taxon>Heteroscleromorpha</taxon>
        <taxon>Tetractinellida</taxon>
        <taxon>Astrophorina</taxon>
        <taxon>Geodiidae</taxon>
        <taxon>Geodia</taxon>
    </lineage>
</organism>
<dbReference type="GO" id="GO:0046654">
    <property type="term" value="P:tetrahydrofolate biosynthetic process"/>
    <property type="evidence" value="ECO:0007669"/>
    <property type="project" value="InterPro"/>
</dbReference>
<dbReference type="EC" id="3.5.4.16" evidence="3"/>
<evidence type="ECO:0000256" key="3">
    <source>
        <dbReference type="ARBA" id="ARBA00012715"/>
    </source>
</evidence>
<keyword evidence="7" id="KW-0783">Tetrahydrobiopterin biosynthesis</keyword>
<keyword evidence="5" id="KW-0547">Nucleotide-binding</keyword>
<comment type="pathway">
    <text evidence="1">Cofactor biosynthesis; 7,8-dihydroneopterin triphosphate biosynthesis; 7,8-dihydroneopterin triphosphate from GTP: step 1/1.</text>
</comment>
<dbReference type="Proteomes" id="UP001174909">
    <property type="component" value="Unassembled WGS sequence"/>
</dbReference>
<dbReference type="NCBIfam" id="NF006825">
    <property type="entry name" value="PRK09347.1-2"/>
    <property type="match status" value="1"/>
</dbReference>
<dbReference type="FunFam" id="3.30.1130.10:FF:000012">
    <property type="entry name" value="GTP cyclohydrolase 1"/>
    <property type="match status" value="1"/>
</dbReference>
<comment type="similarity">
    <text evidence="2">Belongs to the GTP cyclohydrolase I family.</text>
</comment>
<dbReference type="GO" id="GO:0005525">
    <property type="term" value="F:GTP binding"/>
    <property type="evidence" value="ECO:0007669"/>
    <property type="project" value="UniProtKB-KW"/>
</dbReference>
<dbReference type="EMBL" id="CASHTH010000660">
    <property type="protein sequence ID" value="CAI8006094.1"/>
    <property type="molecule type" value="Genomic_DNA"/>
</dbReference>
<name>A0AA35R7Q0_GEOBA</name>
<dbReference type="AlphaFoldDB" id="A0AA35R7Q0"/>
<dbReference type="Pfam" id="PF01227">
    <property type="entry name" value="GTP_cyclohydroI"/>
    <property type="match status" value="1"/>
</dbReference>
<evidence type="ECO:0000256" key="1">
    <source>
        <dbReference type="ARBA" id="ARBA00005080"/>
    </source>
</evidence>
<dbReference type="GO" id="GO:0005737">
    <property type="term" value="C:cytoplasm"/>
    <property type="evidence" value="ECO:0007669"/>
    <property type="project" value="TreeGrafter"/>
</dbReference>
<evidence type="ECO:0000256" key="2">
    <source>
        <dbReference type="ARBA" id="ARBA00008085"/>
    </source>
</evidence>
<dbReference type="Gene3D" id="3.30.1130.10">
    <property type="match status" value="1"/>
</dbReference>
<dbReference type="NCBIfam" id="NF006826">
    <property type="entry name" value="PRK09347.1-3"/>
    <property type="match status" value="1"/>
</dbReference>
<sequence length="127" mass="14371">MVVVKDIELFSLCEHHLVPFFGRVSVGYLPQGQVLGLSKVARIVEMFSRRLQVQERLTREIAEAILKAINPSGVGVVVEATHMCMTMRGVSKPRSRTTTSCMLGTFRDDPRTREEFLTLSRTRDSLF</sequence>
<gene>
    <name evidence="11" type="ORF">GBAR_LOCUS4554</name>
</gene>
<evidence type="ECO:0000259" key="10">
    <source>
        <dbReference type="Pfam" id="PF01227"/>
    </source>
</evidence>
<accession>A0AA35R7Q0</accession>
<dbReference type="InterPro" id="IPR018234">
    <property type="entry name" value="GTP_CycHdrlase_I_CS"/>
</dbReference>
<dbReference type="GO" id="GO:0003934">
    <property type="term" value="F:GTP cyclohydrolase I activity"/>
    <property type="evidence" value="ECO:0007669"/>
    <property type="project" value="UniProtKB-EC"/>
</dbReference>
<dbReference type="InterPro" id="IPR043133">
    <property type="entry name" value="GTP-CH-I_C/QueF"/>
</dbReference>
<reference evidence="11" key="1">
    <citation type="submission" date="2023-03" db="EMBL/GenBank/DDBJ databases">
        <authorList>
            <person name="Steffen K."/>
            <person name="Cardenas P."/>
        </authorList>
    </citation>
    <scope>NUCLEOTIDE SEQUENCE</scope>
</reference>
<dbReference type="PANTHER" id="PTHR11109">
    <property type="entry name" value="GTP CYCLOHYDROLASE I"/>
    <property type="match status" value="1"/>
</dbReference>
<dbReference type="PANTHER" id="PTHR11109:SF7">
    <property type="entry name" value="GTP CYCLOHYDROLASE 1"/>
    <property type="match status" value="1"/>
</dbReference>
<evidence type="ECO:0000256" key="5">
    <source>
        <dbReference type="ARBA" id="ARBA00022741"/>
    </source>
</evidence>
<evidence type="ECO:0000313" key="12">
    <source>
        <dbReference type="Proteomes" id="UP001174909"/>
    </source>
</evidence>
<dbReference type="InterPro" id="IPR001474">
    <property type="entry name" value="GTP_CycHdrlase_I"/>
</dbReference>
<keyword evidence="6" id="KW-0378">Hydrolase</keyword>
<feature type="domain" description="GTP cyclohydrolase I" evidence="10">
    <location>
        <begin position="1"/>
        <end position="119"/>
    </location>
</feature>
<protein>
    <recommendedName>
        <fullName evidence="4">GTP cyclohydrolase 1</fullName>
        <ecNumber evidence="3">3.5.4.16</ecNumber>
    </recommendedName>
    <alternativeName>
        <fullName evidence="9">GTP cyclohydrolase I</fullName>
    </alternativeName>
</protein>
<dbReference type="InterPro" id="IPR020602">
    <property type="entry name" value="GTP_CycHdrlase_I_dom"/>
</dbReference>
<dbReference type="NCBIfam" id="TIGR00063">
    <property type="entry name" value="folE"/>
    <property type="match status" value="1"/>
</dbReference>
<comment type="caution">
    <text evidence="11">The sequence shown here is derived from an EMBL/GenBank/DDBJ whole genome shotgun (WGS) entry which is preliminary data.</text>
</comment>
<evidence type="ECO:0000256" key="8">
    <source>
        <dbReference type="ARBA" id="ARBA00023134"/>
    </source>
</evidence>
<evidence type="ECO:0000313" key="11">
    <source>
        <dbReference type="EMBL" id="CAI8006094.1"/>
    </source>
</evidence>
<evidence type="ECO:0000256" key="7">
    <source>
        <dbReference type="ARBA" id="ARBA00023007"/>
    </source>
</evidence>
<dbReference type="PROSITE" id="PS00860">
    <property type="entry name" value="GTP_CYCLOHYDROL_1_2"/>
    <property type="match status" value="1"/>
</dbReference>
<dbReference type="GO" id="GO:0006729">
    <property type="term" value="P:tetrahydrobiopterin biosynthetic process"/>
    <property type="evidence" value="ECO:0007669"/>
    <property type="project" value="UniProtKB-KW"/>
</dbReference>
<keyword evidence="12" id="KW-1185">Reference proteome</keyword>
<dbReference type="SUPFAM" id="SSF55620">
    <property type="entry name" value="Tetrahydrobiopterin biosynthesis enzymes-like"/>
    <property type="match status" value="1"/>
</dbReference>
<dbReference type="GO" id="GO:0008270">
    <property type="term" value="F:zinc ion binding"/>
    <property type="evidence" value="ECO:0007669"/>
    <property type="project" value="TreeGrafter"/>
</dbReference>
<proteinExistence type="inferred from homology"/>
<evidence type="ECO:0000256" key="9">
    <source>
        <dbReference type="ARBA" id="ARBA00030854"/>
    </source>
</evidence>